<dbReference type="InterPro" id="IPR009291">
    <property type="entry name" value="Vps62"/>
</dbReference>
<evidence type="ECO:0000256" key="1">
    <source>
        <dbReference type="ARBA" id="ARBA00006545"/>
    </source>
</evidence>
<dbReference type="Pfam" id="PF25036">
    <property type="entry name" value="VPS13_VAB"/>
    <property type="match status" value="2"/>
</dbReference>
<dbReference type="Pfam" id="PF06101">
    <property type="entry name" value="Vps62"/>
    <property type="match status" value="2"/>
</dbReference>
<dbReference type="Gene3D" id="2.30.29.30">
    <property type="entry name" value="Pleckstrin-homology domain (PH domain)/Phosphotyrosine-binding domain (PTB)"/>
    <property type="match status" value="1"/>
</dbReference>
<dbReference type="PROSITE" id="PS50003">
    <property type="entry name" value="PH_DOMAIN"/>
    <property type="match status" value="1"/>
</dbReference>
<dbReference type="Pfam" id="PF25037">
    <property type="entry name" value="VPS13_C"/>
    <property type="match status" value="1"/>
</dbReference>
<dbReference type="GO" id="GO:0006869">
    <property type="term" value="P:lipid transport"/>
    <property type="evidence" value="ECO:0007669"/>
    <property type="project" value="UniProtKB-KW"/>
</dbReference>
<dbReference type="InterPro" id="IPR056748">
    <property type="entry name" value="VPS13-like_C"/>
</dbReference>
<protein>
    <submittedName>
        <fullName evidence="7">Uncharacterized protein LOC111438054</fullName>
    </submittedName>
</protein>
<name>A0A6J1EUN4_CUCMO</name>
<dbReference type="GO" id="GO:0006623">
    <property type="term" value="P:protein targeting to vacuole"/>
    <property type="evidence" value="ECO:0007669"/>
    <property type="project" value="TreeGrafter"/>
</dbReference>
<organism evidence="6 7">
    <name type="scientific">Cucurbita moschata</name>
    <name type="common">Winter crookneck squash</name>
    <name type="synonym">Cucurbita pepo var. moschata</name>
    <dbReference type="NCBI Taxonomy" id="3662"/>
    <lineage>
        <taxon>Eukaryota</taxon>
        <taxon>Viridiplantae</taxon>
        <taxon>Streptophyta</taxon>
        <taxon>Embryophyta</taxon>
        <taxon>Tracheophyta</taxon>
        <taxon>Spermatophyta</taxon>
        <taxon>Magnoliopsida</taxon>
        <taxon>eudicotyledons</taxon>
        <taxon>Gunneridae</taxon>
        <taxon>Pentapetalae</taxon>
        <taxon>rosids</taxon>
        <taxon>fabids</taxon>
        <taxon>Cucurbitales</taxon>
        <taxon>Cucurbitaceae</taxon>
        <taxon>Cucurbiteae</taxon>
        <taxon>Cucurbita</taxon>
    </lineage>
</organism>
<feature type="region of interest" description="Disordered" evidence="4">
    <location>
        <begin position="2193"/>
        <end position="2212"/>
    </location>
</feature>
<dbReference type="InterPro" id="IPR011993">
    <property type="entry name" value="PH-like_dom_sf"/>
</dbReference>
<dbReference type="SMART" id="SM00233">
    <property type="entry name" value="PH"/>
    <property type="match status" value="1"/>
</dbReference>
<dbReference type="InterPro" id="IPR001849">
    <property type="entry name" value="PH_domain"/>
</dbReference>
<dbReference type="Pfam" id="PF00169">
    <property type="entry name" value="PH"/>
    <property type="match status" value="1"/>
</dbReference>
<dbReference type="Pfam" id="PF25033">
    <property type="entry name" value="VPS13_M"/>
    <property type="match status" value="1"/>
</dbReference>
<comment type="similarity">
    <text evidence="1">Belongs to the VPS13 family.</text>
</comment>
<evidence type="ECO:0000256" key="2">
    <source>
        <dbReference type="ARBA" id="ARBA00022448"/>
    </source>
</evidence>
<dbReference type="PANTHER" id="PTHR16166:SF137">
    <property type="entry name" value="PLECKSTRIN HOMOLOGY (PH) DOMAIN-CONTAINING PROTEIN"/>
    <property type="match status" value="1"/>
</dbReference>
<dbReference type="KEGG" id="cmos:111438054"/>
<dbReference type="PANTHER" id="PTHR16166">
    <property type="entry name" value="VACUOLAR PROTEIN SORTING-ASSOCIATED PROTEIN VPS13"/>
    <property type="match status" value="1"/>
</dbReference>
<dbReference type="Proteomes" id="UP000504609">
    <property type="component" value="Unplaced"/>
</dbReference>
<dbReference type="InterPro" id="IPR009543">
    <property type="entry name" value="VPS13_VAB"/>
</dbReference>
<sequence>MLEDQVAYLLQRYLGNYVRGLNKEALKISVWQGDVELTNMQLKPEALNALKLPVKVKAGFLGSVKIKVPWSRLGQDPVIVYLDRIFLLAEPATEVEGHSEEAIQEVKKARVREMEIKLLERMQRMKTEMNNSWLGSLISTIIGNLKLSISNIHVRYEDIESNPGHPFAAGVSLEKLSAVTVDDDWKETFITGGALDRIRKFVELNQLAVYLDCDISPWYMDKPWENLLPSEWDKVFRFGTKNGKPAEGFDKKHSYILQPVSGYARYTKLRENDHADSREPLQKASVYLDDVTLCLSKNGYRDILKLVDNFSAFNQRLKYAHFRPHVSVKTDPRSWWKYAFNSISDQLKKGSGKMTWEQVLKFANLRKRYISLYASLLKSDPTRAIVDDDIHIEELDRELDIELILQWRMLAHKFVQKTVESDQYLKKTKAKKSWWSFGWNNQSFKDEEEQFFSQEDWEQLNKFIGYKEEENSISIINASKEDALLTSLEVHMNRNASKLTDEAQHCLAELSCKNLNCSMKFFPETKVFDINLGSYQLSSPSGLLAVSAATHDSLVGIFCYKPFDVKVDWSLVVKASPCYMTYLKDVIEQILSFFESSATVGQTVALETAAALQMTIEEVKRTAQLQVNRALKDRSRFLLDLDIAAPKITIPAEFHLDDINSINLLIDLGNLLIRTQDEHENVSPQELDMYLQFDVVLSDVSAFLVDGDYNWNQIFGKDIHESSRVTEINILPVIDKCGVILTLQQIRLENPSYPSTRLAVRLPSLGFHFSPARYHRLLKILKIFQGDNTNSDVPQPWNQADFEGWLSVLIRKGVGNREAEWQLHYCCLVGPYLYLIESPGSKSYNRYISLRGKQTVQLPAELVGDVQHVLAVHGASRSNIKVVEDASALILRCDSDVSRKIWQNRLQGAIYRASASAPILGLSETSSNSEDSEVEPDESDNMMDSSIERVFLTGSLDELKVCFSSSNQHDQDFEKVLLAEERHLIEFRAIGGQVELSIRSDDMFIGTILKSLEIEDLVCSKTSSQSCYLARSFVHGEETPSFFDYSKNKGSDNNDSTQIEGDEKFFEAPETLVDYADYQMQSPGKGLDYVKSQSSVQLKNFAPPSFSRIAGLLPPGVSETHNADNEQPVTLDNFVKAQIAFYDQNSPRYYDVDKQVSVTLATLSFFCRRPTVLALIEFANAINLEEESCESLSDNSSSSIIKHNSQIEEDEQIPKNMEDGIVKGLLGKGRSRVVFSLELKMARAQIFLVKENESNLASLFQDNLLANIKVFPSSFSIEAALGNLRISDDSLSSSHIYYWACDMRNPGGSSFVELFFSSYNVDDEDYNGYEYSLLGKLSEVRVVYLNRFIQEVVSYFVGLVPENAEGVVKLKDQVTNSEKWFTTTEIEGSPALKLDLSLSKPIILMPRRTDSLDYLKLDIVHITIQNTFQWISGSKTDMSAVHLEILTVMIDDINLNVAVGAELGESIIEDVKGVSVVVRRSLRDLLHQIPSLEVGIQIEVLKAVLSNREYQIITECAMSNISETANVVPPLKKINASSADIIEPATRQVLDGTESETSEPSSVSMKLSVNIDLVQLSLRAGISGDASLATVQANKAWVLYNSNTNGEGFLSATLKDFTVLDERDGIEQEFRRAIGIANSTGTVQLHIPTDEQNQFRSDASTIDENVSKAVPTMLILDAKFTQFSTFVSLSVQKPQLLVALDFLLAVVEFFVPTVGSILSDEEDKSYFHVTDAVILDQSPYMQPSSKLHISPGKPLVADDENIDHFIYDGNGGVMHLTDRNGVELSAPSKEAMIYVGNGKKLQFKNIIIKGGQFLDSCVFMGTNSSYSASKQDEVYLELGDNVVQRSPHEVQSQDITSNKSTEYTIELQAIGPELIFYNTSREVGESTILQNQLLHAQLDVYCRFLLKGDTTEFSANALGLTMESNGIRILEPFDTSVNYSNASGKTNIHLSVSDIFMNFSFSILRLFLAVEEDIVAFLRMTSKKMTVVCSQFDKVGTIKSPNSDQVYSFWRPNAPPGFAILGDYVTPSDKPPTKGVLAVNTSFARVKRPISFRLIWPPVASQDSYNYHMNNYDSSPGDDILGQEDCFYSIWFPEAPKGYVALGCVVSKGITKPPVSAVFCIATSLVSGCSLRDCISISTSVPCRCRSNIALWRVDNAAGSFLPADPTTFRVRGTAYELRRTIFGFPEVYHQMSKSSDSHASPSQTETSLPKKSRIVTSGQHFEAVADFQLIWWNRGSNSKKKLSIWRPVVPQGKIYFGDVVMKGFERPNTSIILNHTGDEELHKTPLDFQLVGQIKKQKGMEDISFWLPQAPAGFVSLGCIACKCKPKQQDFSALGCVRMDMVAWDQFLEESAWDFSDARLITEPFSIWIVGNELGTFIVRSGSKRPQRSFNLKLVDSHVTSGSDNTVIDAEVRTFSIAVFDDYAGLMVPLFNISLSGLGFSLHGRKGYLNSVVNFFLAARSYNDKYESWEPLVEPVDGFLRYHYEQNSTGSASQLHLTSARDLNLNISASNINMLIQAYTSWINLTNVQEHNKTKDSLFPTSGGKGIGDVQAKRDYFIIPQNKLGQDIYIRATEIRGLQNVIRMPSGDMKPLKVPVSKNMLDSHLEGKHFKKDRRMVTIIISGGQLPKVEGPAVHQYTVAIRLTPLQGAFVELQHQQSARTSRSSSNHSLSAEVDLVFWNEIFFFKIESPEKYMLELMVIDVGKGDATGFFSAPLTQIAQSLEDEFHLHDHVNKLSWIELASPSLEKTCKFSGKLSCTVLLSPKQEFENINQSSNKGRKSGSIQISPSRTGPWTTVRLNYATPAACWRLGNDVIASQVTVKDGSRYVTIRSLVSVQNNTDYMLDVCLMSKHCKESIHHADETGSSDGSTADNNMVVTEEFDETEKYSPTAGWVSCLKFSQDFSEVIIPEVTSRVELPSGWEWIDDWHLDKRPLTAADGWVYAPDIKSLKWPDSSDSVESVNHARQRRWVRSRKQISNIEKEIFIGQLKPGDTVPLPLSVLAQSGRYIFHLRPSTLKNCDEYSWSSVVDKPNQEDANGPDIFSEVCVSNLSESEELLYCVQTSGTSSSSSHRLWFCLGIQASEIAKDMHSDPIQDWNLVIKAPLSITNYLPLVTEFSVLHKQKSGHFIGCCRGILHPGKTVKVYDADIRNPLFFSLFPQRGWLPVHETVLISHPHGVPARTLSLRSSITGRVVQVILEQNHSKEHPFLEKIIRFYAPYWFSISRCPPLTLRLVDRLGRKDSRKIYHRLKSKTNTDIFEEITDEEIHEGYTIASALNFNSLGLSVSINQTGKNQCGDVKELSPLGDMDGSLDLYACDDEEGKRMQLFISTKPCPYPSVPTKVISVRPFMTFTNRLGHDIFIKLSDEDETKVLHPCDSRMSFAFLKTGGHDKFQVRLEDTSWSLPFQITEDTIFLALRRYDGTRRFLRIEVRGYEEGSRYIIVFRVGSADGPIRVENRTGNTINLRQSGFGEEAWILLPPLSTTNFCWEDPYSQHSLDTKINNDSRIRVWKLNTSMGFCSLEDAETELCCHVAKEGDINVVRFRDRQHLESGFHEEIGYVTAARNWRSQMQRPVQDSEAAPTELIVELGVVGISIIDHKPKELAYMYLERVFISYSTGFDGGTTNRFEISFGNLQLDNQLPLTLMPVLLAPEQITDRTHPAFGLTITIQNENIVGIRVFPYICVRVTEKSWRLNIHEPVIWAVVDLYNNLQLGRLPQSSSITQADPEIRINLIEISEVKLKVVLEPAPAQRPHGVLGIWSPILSAVGNAFKIQVHLRRVMRRDRYMRESSILPAIGNRIWRDFIHNPLHLIFSLDVLGMTSSTLASLSKGFAELSTDGQFLQLRSKQVWSRRITGVRDGIIQGTEALAQGVAFGVSGVVTKPVESARQNGLIGLAHGLGRAFLGFIVQPVSGALDFFSLTVDGIGASCSKCLEVFSRKVSSQRVRNPRAIHADSILREYCDREALGQMVLHLAEGSTHFGCTEIFKEPSKFAFSDYYEEHFIVPYQRIVLVTNKRVMLLQCSDPGKLDKKPCKILWDVPWEELMALELAKVTNSHPSHLIIHLKTFKRTENFARVIKCHIEEIVGREPQAVRICSVVRKLCREYQSDMKCLVLKVPSSQRHVYFSSSEADGRDANNLNKSIIRSRELLLSSSLNDEGRFVKRSMNFTKVWSSDLELKGRCILCKKQALETGGICTIWRPICPDGYVSIGDIAHLGSHPPNVAAIYRYMEGMFAPPVGYDLVWRNCQDDYITPVSIWHPRAPEGFVSPGCVAVADFAEPGPNIVYCVAESLAEETVFEEQKIWSAPDAYPWACHIYQMQSDALHFVALRQSKEESDWKPMRVLDQLPSLLPSSGNH</sequence>
<dbReference type="SUPFAM" id="SSF50729">
    <property type="entry name" value="PH domain-like"/>
    <property type="match status" value="1"/>
</dbReference>
<dbReference type="InterPro" id="IPR026854">
    <property type="entry name" value="VPS13_N"/>
</dbReference>
<accession>A0A6J1EUN4</accession>
<feature type="domain" description="PH" evidence="5">
    <location>
        <begin position="799"/>
        <end position="911"/>
    </location>
</feature>
<evidence type="ECO:0000256" key="3">
    <source>
        <dbReference type="ARBA" id="ARBA00023055"/>
    </source>
</evidence>
<dbReference type="GeneID" id="111438054"/>
<dbReference type="InterPro" id="IPR026847">
    <property type="entry name" value="VPS13"/>
</dbReference>
<evidence type="ECO:0000313" key="7">
    <source>
        <dbReference type="RefSeq" id="XP_022931777.1"/>
    </source>
</evidence>
<evidence type="ECO:0000256" key="4">
    <source>
        <dbReference type="SAM" id="MobiDB-lite"/>
    </source>
</evidence>
<dbReference type="GO" id="GO:0045053">
    <property type="term" value="P:protein retention in Golgi apparatus"/>
    <property type="evidence" value="ECO:0007669"/>
    <property type="project" value="TreeGrafter"/>
</dbReference>
<dbReference type="Pfam" id="PF12624">
    <property type="entry name" value="VPS13_N"/>
    <property type="match status" value="1"/>
</dbReference>
<evidence type="ECO:0000259" key="5">
    <source>
        <dbReference type="PROSITE" id="PS50003"/>
    </source>
</evidence>
<keyword evidence="2" id="KW-0813">Transport</keyword>
<proteinExistence type="inferred from homology"/>
<dbReference type="RefSeq" id="XP_022931777.1">
    <property type="nucleotide sequence ID" value="XM_023076009.1"/>
</dbReference>
<dbReference type="InterPro" id="IPR056747">
    <property type="entry name" value="VPS13-like_M"/>
</dbReference>
<gene>
    <name evidence="7" type="primary">LOC111438054</name>
</gene>
<keyword evidence="6" id="KW-1185">Reference proteome</keyword>
<reference evidence="7" key="1">
    <citation type="submission" date="2025-08" db="UniProtKB">
        <authorList>
            <consortium name="RefSeq"/>
        </authorList>
    </citation>
    <scope>IDENTIFICATION</scope>
    <source>
        <tissue evidence="7">Young leaves</tissue>
    </source>
</reference>
<keyword evidence="3" id="KW-0445">Lipid transport</keyword>
<evidence type="ECO:0000313" key="6">
    <source>
        <dbReference type="Proteomes" id="UP000504609"/>
    </source>
</evidence>